<evidence type="ECO:0000313" key="1">
    <source>
        <dbReference type="EMBL" id="KAK3072174.1"/>
    </source>
</evidence>
<protein>
    <submittedName>
        <fullName evidence="1">Uncharacterized protein</fullName>
    </submittedName>
</protein>
<reference evidence="1" key="1">
    <citation type="submission" date="2024-09" db="EMBL/GenBank/DDBJ databases">
        <title>Black Yeasts Isolated from many extreme environments.</title>
        <authorList>
            <person name="Coleine C."/>
            <person name="Stajich J.E."/>
            <person name="Selbmann L."/>
        </authorList>
    </citation>
    <scope>NUCLEOTIDE SEQUENCE</scope>
    <source>
        <strain evidence="1">CCFEE 5737</strain>
    </source>
</reference>
<keyword evidence="2" id="KW-1185">Reference proteome</keyword>
<feature type="non-terminal residue" evidence="1">
    <location>
        <position position="237"/>
    </location>
</feature>
<name>A0ACC3DGM8_9PEZI</name>
<accession>A0ACC3DGM8</accession>
<sequence>MQTVRDAPVTQKAQEEVNKTSNEFSDLASSRKVPDQKTATGQPLTQYHSMFYRLLSWKNPRATAVVFLSHILFIFAARYLNIIRYIFKGLYVVLGITAAAEVAGKLVFNNGFTSQMRPKKYFVIPKESLERFLDDAEQLINFFVIEIQRVIFAENVYVTTGAFFLALISYWLIKFMPLWGLALLGTSTLYLAPLVYTQNKEFIDAQLQQGSDIMAKQTQQVRDVSSQYANKAGESAR</sequence>
<dbReference type="Proteomes" id="UP001186974">
    <property type="component" value="Unassembled WGS sequence"/>
</dbReference>
<gene>
    <name evidence="1" type="ORF">LTS18_014691</name>
</gene>
<dbReference type="EMBL" id="JAWDJW010004755">
    <property type="protein sequence ID" value="KAK3072174.1"/>
    <property type="molecule type" value="Genomic_DNA"/>
</dbReference>
<organism evidence="1 2">
    <name type="scientific">Coniosporium uncinatum</name>
    <dbReference type="NCBI Taxonomy" id="93489"/>
    <lineage>
        <taxon>Eukaryota</taxon>
        <taxon>Fungi</taxon>
        <taxon>Dikarya</taxon>
        <taxon>Ascomycota</taxon>
        <taxon>Pezizomycotina</taxon>
        <taxon>Dothideomycetes</taxon>
        <taxon>Dothideomycetes incertae sedis</taxon>
        <taxon>Coniosporium</taxon>
    </lineage>
</organism>
<proteinExistence type="predicted"/>
<comment type="caution">
    <text evidence="1">The sequence shown here is derived from an EMBL/GenBank/DDBJ whole genome shotgun (WGS) entry which is preliminary data.</text>
</comment>
<evidence type="ECO:0000313" key="2">
    <source>
        <dbReference type="Proteomes" id="UP001186974"/>
    </source>
</evidence>